<evidence type="ECO:0000313" key="3">
    <source>
        <dbReference type="EMBL" id="GAX48371.1"/>
    </source>
</evidence>
<sequence length="512" mass="57411">MGIDMYVSEARTQADSVATRCDSRVKGYENLQKAISDFYFNSQGLSGKTYDSAKEYFMSVLYPLAQGGALLSEATKEAVKRFPEEYTARVDTCDWKESELIENLTQIDQQIRTLYDIRSNIEYYPMPDLIKTTLLYANEEQIQLYQDMHNVFSEKLDRLREFNASSPEIFSEIDALESSIKQGLAQVKSSWNASSGTFMVPQDLSWVATIEKASKVANERKFSDEIERFLKDGGQLMVYKDRAKAKLASQNEFASDVSFEDADVVIWYIVKDGVVINLAEHPEFKDLYKYLQKKGDKLKKDQYKTVSYNQAEKMTVDSMDGIEGRIARFEYYFRPAESALAGVVAGVTTAKAIKATGKVPYGDNGLQSKELEFSGTHFSAETSPSVTAKKWQGKGKYPGIDNYQDVVIKKGSIVYRGEPNGTEYFTTTSAIEEASGFADNLFNGLQVEKHPIFGYRNTMQGYEITSDIRGGISRTIANKQFGNGGSTQLFIPDIDDLIKSGSLKPTSSITLE</sequence>
<comment type="caution">
    <text evidence="3">The sequence shown here is derived from an EMBL/GenBank/DDBJ whole genome shotgun (WGS) entry which is preliminary data.</text>
</comment>
<reference evidence="4" key="1">
    <citation type="submission" date="2017-08" db="EMBL/GenBank/DDBJ databases">
        <title>Draft genome sequence of Lactococcus sp. strain Rs-Y01, isolated from the gut of the lower termite Reticulitermes speratus.</title>
        <authorList>
            <person name="Ohkuma M."/>
            <person name="Yuki M."/>
        </authorList>
    </citation>
    <scope>NUCLEOTIDE SEQUENCE [LARGE SCALE GENOMIC DNA]</scope>
    <source>
        <strain evidence="4">Rs-Y01</strain>
    </source>
</reference>
<dbReference type="AlphaFoldDB" id="A0A224XFP9"/>
<dbReference type="EMBL" id="BEDT01000006">
    <property type="protein sequence ID" value="GAX48371.1"/>
    <property type="molecule type" value="Genomic_DNA"/>
</dbReference>
<gene>
    <name evidence="3" type="ORF">RsY01_1993</name>
</gene>
<dbReference type="OrthoDB" id="2218681at2"/>
<organism evidence="3 4">
    <name type="scientific">Pseudolactococcus reticulitermitis</name>
    <dbReference type="NCBI Taxonomy" id="2025039"/>
    <lineage>
        <taxon>Bacteria</taxon>
        <taxon>Bacillati</taxon>
        <taxon>Bacillota</taxon>
        <taxon>Bacilli</taxon>
        <taxon>Lactobacillales</taxon>
        <taxon>Streptococcaceae</taxon>
        <taxon>Pseudolactococcus</taxon>
    </lineage>
</organism>
<evidence type="ECO:0000256" key="1">
    <source>
        <dbReference type="ARBA" id="ARBA00034117"/>
    </source>
</evidence>
<protein>
    <recommendedName>
        <fullName evidence="2">LXG domain-containing protein</fullName>
    </recommendedName>
</protein>
<keyword evidence="4" id="KW-1185">Reference proteome</keyword>
<accession>A0A224XFP9</accession>
<feature type="domain" description="LXG" evidence="2">
    <location>
        <begin position="1"/>
        <end position="227"/>
    </location>
</feature>
<dbReference type="InterPro" id="IPR006829">
    <property type="entry name" value="LXG_dom"/>
</dbReference>
<comment type="similarity">
    <text evidence="1">In the N-terminal section; belongs to the LXG family.</text>
</comment>
<dbReference type="InterPro" id="IPR051768">
    <property type="entry name" value="Bact_secretion_toxin"/>
</dbReference>
<evidence type="ECO:0000313" key="4">
    <source>
        <dbReference type="Proteomes" id="UP000218689"/>
    </source>
</evidence>
<dbReference type="PANTHER" id="PTHR34976:SF1">
    <property type="entry name" value="TOXIN BC_0920"/>
    <property type="match status" value="1"/>
</dbReference>
<dbReference type="PANTHER" id="PTHR34976">
    <property type="entry name" value="RIBONUCLEASE YQCG-RELATED"/>
    <property type="match status" value="1"/>
</dbReference>
<name>A0A224XFP9_9LACT</name>
<evidence type="ECO:0000259" key="2">
    <source>
        <dbReference type="PROSITE" id="PS51756"/>
    </source>
</evidence>
<dbReference type="PROSITE" id="PS51756">
    <property type="entry name" value="LXG"/>
    <property type="match status" value="1"/>
</dbReference>
<proteinExistence type="inferred from homology"/>
<dbReference type="RefSeq" id="WP_094785389.1">
    <property type="nucleotide sequence ID" value="NZ_BEDT01000006.1"/>
</dbReference>
<dbReference type="Proteomes" id="UP000218689">
    <property type="component" value="Unassembled WGS sequence"/>
</dbReference>